<evidence type="ECO:0000313" key="3">
    <source>
        <dbReference type="Proteomes" id="UP000077266"/>
    </source>
</evidence>
<reference evidence="2 3" key="1">
    <citation type="journal article" date="2016" name="Mol. Biol. Evol.">
        <title>Comparative Genomics of Early-Diverging Mushroom-Forming Fungi Provides Insights into the Origins of Lignocellulose Decay Capabilities.</title>
        <authorList>
            <person name="Nagy L.G."/>
            <person name="Riley R."/>
            <person name="Tritt A."/>
            <person name="Adam C."/>
            <person name="Daum C."/>
            <person name="Floudas D."/>
            <person name="Sun H."/>
            <person name="Yadav J.S."/>
            <person name="Pangilinan J."/>
            <person name="Larsson K.H."/>
            <person name="Matsuura K."/>
            <person name="Barry K."/>
            <person name="Labutti K."/>
            <person name="Kuo R."/>
            <person name="Ohm R.A."/>
            <person name="Bhattacharya S.S."/>
            <person name="Shirouzu T."/>
            <person name="Yoshinaga Y."/>
            <person name="Martin F.M."/>
            <person name="Grigoriev I.V."/>
            <person name="Hibbett D.S."/>
        </authorList>
    </citation>
    <scope>NUCLEOTIDE SEQUENCE [LARGE SCALE GENOMIC DNA]</scope>
    <source>
        <strain evidence="2 3">HHB12029</strain>
    </source>
</reference>
<accession>A0A165MKT9</accession>
<keyword evidence="3" id="KW-1185">Reference proteome</keyword>
<evidence type="ECO:0000313" key="2">
    <source>
        <dbReference type="EMBL" id="KZV99415.1"/>
    </source>
</evidence>
<dbReference type="Proteomes" id="UP000077266">
    <property type="component" value="Unassembled WGS sequence"/>
</dbReference>
<dbReference type="Gene3D" id="3.40.50.720">
    <property type="entry name" value="NAD(P)-binding Rossmann-like Domain"/>
    <property type="match status" value="1"/>
</dbReference>
<protein>
    <submittedName>
        <fullName evidence="2">NAD(P)-binding protein</fullName>
    </submittedName>
</protein>
<dbReference type="InterPro" id="IPR002347">
    <property type="entry name" value="SDR_fam"/>
</dbReference>
<dbReference type="Pfam" id="PF00106">
    <property type="entry name" value="adh_short"/>
    <property type="match status" value="1"/>
</dbReference>
<keyword evidence="1" id="KW-0560">Oxidoreductase</keyword>
<dbReference type="STRING" id="1314781.A0A165MKT9"/>
<gene>
    <name evidence="2" type="ORF">EXIGLDRAFT_640609</name>
</gene>
<proteinExistence type="predicted"/>
<dbReference type="OrthoDB" id="191139at2759"/>
<name>A0A165MKT9_EXIGL</name>
<dbReference type="PANTHER" id="PTHR43157:SF31">
    <property type="entry name" value="PHOSPHATIDYLINOSITOL-GLYCAN BIOSYNTHESIS CLASS F PROTEIN"/>
    <property type="match status" value="1"/>
</dbReference>
<dbReference type="PANTHER" id="PTHR43157">
    <property type="entry name" value="PHOSPHATIDYLINOSITOL-GLYCAN BIOSYNTHESIS CLASS F PROTEIN-RELATED"/>
    <property type="match status" value="1"/>
</dbReference>
<sequence>MSNSSTLSTDTHAAGDDVVSTFFERVAGKTFLVTGPSENGIGGATVLALASGNPHTIILVGRSPLSLATMASKISQVNPAICVHMSIVDFASLQSVRHGAAALLNDTSIPRIHTVINNAAVAGAHGRTADEIEAHLHVNVVAPFLFTNLIMPKILKSGQGRVINVTDPVYTQARRDFAKYDSVPINFDPLLDGYALSKLGSVYLTLSLVKRFQYQGLKAFSAEPASLVLGTRIAIGKGITRSSETHTAQAPQQACTSILTAALDYSTPQGAYIIDCVPSRPAKVAQDVKKAEALWEICEKVVGQKFGQRTDWCIFGA</sequence>
<dbReference type="GO" id="GO:0016491">
    <property type="term" value="F:oxidoreductase activity"/>
    <property type="evidence" value="ECO:0007669"/>
    <property type="project" value="UniProtKB-KW"/>
</dbReference>
<dbReference type="EMBL" id="KV425910">
    <property type="protein sequence ID" value="KZV99415.1"/>
    <property type="molecule type" value="Genomic_DNA"/>
</dbReference>
<dbReference type="InParanoid" id="A0A165MKT9"/>
<dbReference type="SUPFAM" id="SSF51735">
    <property type="entry name" value="NAD(P)-binding Rossmann-fold domains"/>
    <property type="match status" value="1"/>
</dbReference>
<dbReference type="AlphaFoldDB" id="A0A165MKT9"/>
<dbReference type="InterPro" id="IPR036291">
    <property type="entry name" value="NAD(P)-bd_dom_sf"/>
</dbReference>
<organism evidence="2 3">
    <name type="scientific">Exidia glandulosa HHB12029</name>
    <dbReference type="NCBI Taxonomy" id="1314781"/>
    <lineage>
        <taxon>Eukaryota</taxon>
        <taxon>Fungi</taxon>
        <taxon>Dikarya</taxon>
        <taxon>Basidiomycota</taxon>
        <taxon>Agaricomycotina</taxon>
        <taxon>Agaricomycetes</taxon>
        <taxon>Auriculariales</taxon>
        <taxon>Exidiaceae</taxon>
        <taxon>Exidia</taxon>
    </lineage>
</organism>
<evidence type="ECO:0000256" key="1">
    <source>
        <dbReference type="ARBA" id="ARBA00023002"/>
    </source>
</evidence>